<evidence type="ECO:0000313" key="2">
    <source>
        <dbReference type="EMBL" id="EEB07568.1"/>
    </source>
</evidence>
<dbReference type="HOGENOM" id="CLU_1435201_0_0_1"/>
<sequence>MAKLGVMDVKLYAEPKPAEKPEVEESDSSDSEAPEEVSVKSTAQAIHDEQERLSRHVKALEQSAKERRRAVQEQNRLQKLTKVNAQKLDLSVLQSAELEEEQEEDAEEDEDDFSEAADEQVMPTRIVFPEETKRRRTRVRKKGAFRVAVLPSGRESVLPPAKEVRMAQKKQNWLNKHANRRPARRPLSW</sequence>
<feature type="compositionally biased region" description="Basic and acidic residues" evidence="1">
    <location>
        <begin position="11"/>
        <end position="23"/>
    </location>
</feature>
<reference evidence="2 4" key="1">
    <citation type="journal article" date="2011" name="Science">
        <title>Comparative functional genomics of the fission yeasts.</title>
        <authorList>
            <person name="Rhind N."/>
            <person name="Chen Z."/>
            <person name="Yassour M."/>
            <person name="Thompson D.A."/>
            <person name="Haas B.J."/>
            <person name="Habib N."/>
            <person name="Wapinski I."/>
            <person name="Roy S."/>
            <person name="Lin M.F."/>
            <person name="Heiman D.I."/>
            <person name="Young S.K."/>
            <person name="Furuya K."/>
            <person name="Guo Y."/>
            <person name="Pidoux A."/>
            <person name="Chen H.M."/>
            <person name="Robbertse B."/>
            <person name="Goldberg J.M."/>
            <person name="Aoki K."/>
            <person name="Bayne E.H."/>
            <person name="Berlin A.M."/>
            <person name="Desjardins C.A."/>
            <person name="Dobbs E."/>
            <person name="Dukaj L."/>
            <person name="Fan L."/>
            <person name="FitzGerald M.G."/>
            <person name="French C."/>
            <person name="Gujja S."/>
            <person name="Hansen K."/>
            <person name="Keifenheim D."/>
            <person name="Levin J.Z."/>
            <person name="Mosher R.A."/>
            <person name="Mueller C.A."/>
            <person name="Pfiffner J."/>
            <person name="Priest M."/>
            <person name="Russ C."/>
            <person name="Smialowska A."/>
            <person name="Swoboda P."/>
            <person name="Sykes S.M."/>
            <person name="Vaughn M."/>
            <person name="Vengrova S."/>
            <person name="Yoder R."/>
            <person name="Zeng Q."/>
            <person name="Allshire R."/>
            <person name="Baulcombe D."/>
            <person name="Birren B.W."/>
            <person name="Brown W."/>
            <person name="Ekwall K."/>
            <person name="Kellis M."/>
            <person name="Leatherwood J."/>
            <person name="Levin H."/>
            <person name="Margalit H."/>
            <person name="Martienssen R."/>
            <person name="Nieduszynski C.A."/>
            <person name="Spatafora J.W."/>
            <person name="Friedman N."/>
            <person name="Dalgaard J.Z."/>
            <person name="Baumann P."/>
            <person name="Niki H."/>
            <person name="Regev A."/>
            <person name="Nusbaum C."/>
        </authorList>
    </citation>
    <scope>NUCLEOTIDE SEQUENCE [LARGE SCALE GENOMIC DNA]</scope>
    <source>
        <strain evidence="4">yFS275 / FY16936</strain>
    </source>
</reference>
<proteinExistence type="predicted"/>
<dbReference type="Pfam" id="PF08297">
    <property type="entry name" value="U3_snoRNA_assoc"/>
    <property type="match status" value="1"/>
</dbReference>
<gene>
    <name evidence="3" type="primary">utp16</name>
    <name evidence="2" type="ORF">SJAG_02662</name>
</gene>
<dbReference type="VEuPathDB" id="FungiDB:SJAG_02662"/>
<dbReference type="InterPro" id="IPR013268">
    <property type="entry name" value="UTP16"/>
</dbReference>
<organism evidence="2 4">
    <name type="scientific">Schizosaccharomyces japonicus (strain yFS275 / FY16936)</name>
    <name type="common">Fission yeast</name>
    <dbReference type="NCBI Taxonomy" id="402676"/>
    <lineage>
        <taxon>Eukaryota</taxon>
        <taxon>Fungi</taxon>
        <taxon>Dikarya</taxon>
        <taxon>Ascomycota</taxon>
        <taxon>Taphrinomycotina</taxon>
        <taxon>Schizosaccharomycetes</taxon>
        <taxon>Schizosaccharomycetales</taxon>
        <taxon>Schizosaccharomycetaceae</taxon>
        <taxon>Schizosaccharomyces</taxon>
    </lineage>
</organism>
<evidence type="ECO:0000313" key="3">
    <source>
        <dbReference type="JaponicusDB" id="SJAG_02662"/>
    </source>
</evidence>
<evidence type="ECO:0000313" key="4">
    <source>
        <dbReference type="Proteomes" id="UP000001744"/>
    </source>
</evidence>
<feature type="region of interest" description="Disordered" evidence="1">
    <location>
        <begin position="94"/>
        <end position="140"/>
    </location>
</feature>
<dbReference type="RefSeq" id="XP_002173861.1">
    <property type="nucleotide sequence ID" value="XM_002173825.2"/>
</dbReference>
<dbReference type="JaponicusDB" id="SJAG_02662">
    <property type="gene designation" value="utp16"/>
</dbReference>
<evidence type="ECO:0000256" key="1">
    <source>
        <dbReference type="SAM" id="MobiDB-lite"/>
    </source>
</evidence>
<feature type="region of interest" description="Disordered" evidence="1">
    <location>
        <begin position="1"/>
        <end position="51"/>
    </location>
</feature>
<accession>B6K0U7</accession>
<feature type="compositionally biased region" description="Acidic residues" evidence="1">
    <location>
        <begin position="97"/>
        <end position="118"/>
    </location>
</feature>
<dbReference type="GeneID" id="7047765"/>
<name>B6K0U7_SCHJY</name>
<keyword evidence="4" id="KW-1185">Reference proteome</keyword>
<feature type="region of interest" description="Disordered" evidence="1">
    <location>
        <begin position="168"/>
        <end position="189"/>
    </location>
</feature>
<dbReference type="AlphaFoldDB" id="B6K0U7"/>
<protein>
    <submittedName>
        <fullName evidence="2">U3 snoRNP-associated protein Utp16</fullName>
    </submittedName>
</protein>
<dbReference type="Proteomes" id="UP000001744">
    <property type="component" value="Unassembled WGS sequence"/>
</dbReference>
<dbReference type="GO" id="GO:0030515">
    <property type="term" value="F:snoRNA binding"/>
    <property type="evidence" value="ECO:0007669"/>
    <property type="project" value="InterPro"/>
</dbReference>
<feature type="compositionally biased region" description="Basic residues" evidence="1">
    <location>
        <begin position="177"/>
        <end position="189"/>
    </location>
</feature>
<dbReference type="GO" id="GO:0006364">
    <property type="term" value="P:rRNA processing"/>
    <property type="evidence" value="ECO:0007669"/>
    <property type="project" value="InterPro"/>
</dbReference>
<dbReference type="STRING" id="402676.B6K0U7"/>
<feature type="compositionally biased region" description="Acidic residues" evidence="1">
    <location>
        <begin position="24"/>
        <end position="35"/>
    </location>
</feature>
<dbReference type="EMBL" id="KE651166">
    <property type="protein sequence ID" value="EEB07568.1"/>
    <property type="molecule type" value="Genomic_DNA"/>
</dbReference>